<evidence type="ECO:0000313" key="1">
    <source>
        <dbReference type="EMBL" id="TDS79494.1"/>
    </source>
</evidence>
<dbReference type="EMBL" id="SOAM01000001">
    <property type="protein sequence ID" value="TDS79494.1"/>
    <property type="molecule type" value="Genomic_DNA"/>
</dbReference>
<gene>
    <name evidence="1" type="ORF">CLV52_0023</name>
</gene>
<dbReference type="RefSeq" id="WP_133763731.1">
    <property type="nucleotide sequence ID" value="NZ_BAAARP010000001.1"/>
</dbReference>
<proteinExistence type="predicted"/>
<dbReference type="Proteomes" id="UP000295344">
    <property type="component" value="Unassembled WGS sequence"/>
</dbReference>
<organism evidence="1 2">
    <name type="scientific">Amnibacterium kyonggiense</name>
    <dbReference type="NCBI Taxonomy" id="595671"/>
    <lineage>
        <taxon>Bacteria</taxon>
        <taxon>Bacillati</taxon>
        <taxon>Actinomycetota</taxon>
        <taxon>Actinomycetes</taxon>
        <taxon>Micrococcales</taxon>
        <taxon>Microbacteriaceae</taxon>
        <taxon>Amnibacterium</taxon>
    </lineage>
</organism>
<protein>
    <submittedName>
        <fullName evidence="1">Uncharacterized protein</fullName>
    </submittedName>
</protein>
<dbReference type="AlphaFoldDB" id="A0A4V6Q103"/>
<sequence>MDAAPTLEQRLLMQEISAALHSGANGADLADLVIRTGWQTRTVSDPSAVVLQGVLASGRRVPIEIRPSTRRRSA</sequence>
<name>A0A4V6Q103_9MICO</name>
<comment type="caution">
    <text evidence="1">The sequence shown here is derived from an EMBL/GenBank/DDBJ whole genome shotgun (WGS) entry which is preliminary data.</text>
</comment>
<evidence type="ECO:0000313" key="2">
    <source>
        <dbReference type="Proteomes" id="UP000295344"/>
    </source>
</evidence>
<accession>A0A4V6Q103</accession>
<keyword evidence="2" id="KW-1185">Reference proteome</keyword>
<reference evidence="1 2" key="1">
    <citation type="submission" date="2019-03" db="EMBL/GenBank/DDBJ databases">
        <title>Genomic Encyclopedia of Archaeal and Bacterial Type Strains, Phase II (KMG-II): from individual species to whole genera.</title>
        <authorList>
            <person name="Goeker M."/>
        </authorList>
    </citation>
    <scope>NUCLEOTIDE SEQUENCE [LARGE SCALE GENOMIC DNA]</scope>
    <source>
        <strain evidence="1 2">DSM 24782</strain>
    </source>
</reference>